<evidence type="ECO:0000313" key="2">
    <source>
        <dbReference type="Proteomes" id="UP000799754"/>
    </source>
</evidence>
<sequence>SAAMAPNDFPTDSELLVILTTVGGIISLQVLVVITCLIYRNYKDKAKWRRLRQQGIVVVNGPALYWTDDQPLPPVPIDTNMVQAQQASRESRHVHNT</sequence>
<keyword evidence="2" id="KW-1185">Reference proteome</keyword>
<comment type="caution">
    <text evidence="1">The sequence shown here is derived from an EMBL/GenBank/DDBJ whole genome shotgun (WGS) entry which is preliminary data.</text>
</comment>
<evidence type="ECO:0000313" key="1">
    <source>
        <dbReference type="EMBL" id="KAF2622799.1"/>
    </source>
</evidence>
<reference evidence="1" key="1">
    <citation type="journal article" date="2020" name="Stud. Mycol.">
        <title>101 Dothideomycetes genomes: a test case for predicting lifestyles and emergence of pathogens.</title>
        <authorList>
            <person name="Haridas S."/>
            <person name="Albert R."/>
            <person name="Binder M."/>
            <person name="Bloem J."/>
            <person name="Labutti K."/>
            <person name="Salamov A."/>
            <person name="Andreopoulos B."/>
            <person name="Baker S."/>
            <person name="Barry K."/>
            <person name="Bills G."/>
            <person name="Bluhm B."/>
            <person name="Cannon C."/>
            <person name="Castanera R."/>
            <person name="Culley D."/>
            <person name="Daum C."/>
            <person name="Ezra D."/>
            <person name="Gonzalez J."/>
            <person name="Henrissat B."/>
            <person name="Kuo A."/>
            <person name="Liang C."/>
            <person name="Lipzen A."/>
            <person name="Lutzoni F."/>
            <person name="Magnuson J."/>
            <person name="Mondo S."/>
            <person name="Nolan M."/>
            <person name="Ohm R."/>
            <person name="Pangilinan J."/>
            <person name="Park H.-J."/>
            <person name="Ramirez L."/>
            <person name="Alfaro M."/>
            <person name="Sun H."/>
            <person name="Tritt A."/>
            <person name="Yoshinaga Y."/>
            <person name="Zwiers L.-H."/>
            <person name="Turgeon B."/>
            <person name="Goodwin S."/>
            <person name="Spatafora J."/>
            <person name="Crous P."/>
            <person name="Grigoriev I."/>
        </authorList>
    </citation>
    <scope>NUCLEOTIDE SEQUENCE</scope>
    <source>
        <strain evidence="1">CBS 525.71</strain>
    </source>
</reference>
<accession>A0ACB6RNS8</accession>
<organism evidence="1 2">
    <name type="scientific">Macroventuria anomochaeta</name>
    <dbReference type="NCBI Taxonomy" id="301207"/>
    <lineage>
        <taxon>Eukaryota</taxon>
        <taxon>Fungi</taxon>
        <taxon>Dikarya</taxon>
        <taxon>Ascomycota</taxon>
        <taxon>Pezizomycotina</taxon>
        <taxon>Dothideomycetes</taxon>
        <taxon>Pleosporomycetidae</taxon>
        <taxon>Pleosporales</taxon>
        <taxon>Pleosporineae</taxon>
        <taxon>Didymellaceae</taxon>
        <taxon>Macroventuria</taxon>
    </lineage>
</organism>
<gene>
    <name evidence="1" type="ORF">BU25DRAFT_351535</name>
</gene>
<name>A0ACB6RNS8_9PLEO</name>
<protein>
    <submittedName>
        <fullName evidence="1">Uncharacterized protein</fullName>
    </submittedName>
</protein>
<feature type="non-terminal residue" evidence="1">
    <location>
        <position position="1"/>
    </location>
</feature>
<dbReference type="EMBL" id="MU006742">
    <property type="protein sequence ID" value="KAF2622799.1"/>
    <property type="molecule type" value="Genomic_DNA"/>
</dbReference>
<proteinExistence type="predicted"/>
<dbReference type="Proteomes" id="UP000799754">
    <property type="component" value="Unassembled WGS sequence"/>
</dbReference>